<accession>A0A9D4UFY3</accession>
<keyword evidence="7" id="KW-1185">Reference proteome</keyword>
<dbReference type="PANTHER" id="PTHR12585">
    <property type="entry name" value="SCC1 / RAD21 FAMILY MEMBER"/>
    <property type="match status" value="1"/>
</dbReference>
<keyword evidence="3" id="KW-0539">Nucleus</keyword>
<dbReference type="GO" id="GO:1990414">
    <property type="term" value="P:replication-born double-strand break repair via sister chromatid exchange"/>
    <property type="evidence" value="ECO:0007669"/>
    <property type="project" value="TreeGrafter"/>
</dbReference>
<dbReference type="InterPro" id="IPR036390">
    <property type="entry name" value="WH_DNA-bd_sf"/>
</dbReference>
<dbReference type="OrthoDB" id="10071381at2759"/>
<dbReference type="GO" id="GO:0007062">
    <property type="term" value="P:sister chromatid cohesion"/>
    <property type="evidence" value="ECO:0007669"/>
    <property type="project" value="InterPro"/>
</dbReference>
<comment type="subcellular location">
    <subcellularLocation>
        <location evidence="1">Nucleus</location>
    </subcellularLocation>
</comment>
<dbReference type="SUPFAM" id="SSF46785">
    <property type="entry name" value="Winged helix' DNA-binding domain"/>
    <property type="match status" value="1"/>
</dbReference>
<dbReference type="GO" id="GO:0008278">
    <property type="term" value="C:cohesin complex"/>
    <property type="evidence" value="ECO:0007669"/>
    <property type="project" value="InterPro"/>
</dbReference>
<feature type="domain" description="Rad21/Rec8-like protein C-terminal eukaryotic" evidence="4">
    <location>
        <begin position="668"/>
        <end position="718"/>
    </location>
</feature>
<dbReference type="InterPro" id="IPR023093">
    <property type="entry name" value="ScpA-like_C"/>
</dbReference>
<dbReference type="Pfam" id="PF04824">
    <property type="entry name" value="Rad21_Rec8"/>
    <property type="match status" value="1"/>
</dbReference>
<evidence type="ECO:0000259" key="4">
    <source>
        <dbReference type="Pfam" id="PF04824"/>
    </source>
</evidence>
<dbReference type="InterPro" id="IPR006909">
    <property type="entry name" value="Rad21/Rec8_C_eu"/>
</dbReference>
<dbReference type="AlphaFoldDB" id="A0A9D4UFY3"/>
<dbReference type="Proteomes" id="UP000886520">
    <property type="component" value="Chromosome 17"/>
</dbReference>
<dbReference type="CDD" id="cd21793">
    <property type="entry name" value="Rad21_Rec8_M_AtSYN1-like"/>
    <property type="match status" value="1"/>
</dbReference>
<reference evidence="6" key="1">
    <citation type="submission" date="2021-01" db="EMBL/GenBank/DDBJ databases">
        <title>Adiantum capillus-veneris genome.</title>
        <authorList>
            <person name="Fang Y."/>
            <person name="Liao Q."/>
        </authorList>
    </citation>
    <scope>NUCLEOTIDE SEQUENCE</scope>
    <source>
        <strain evidence="6">H3</strain>
        <tissue evidence="6">Leaf</tissue>
    </source>
</reference>
<comment type="caution">
    <text evidence="6">The sequence shown here is derived from an EMBL/GenBank/DDBJ whole genome shotgun (WGS) entry which is preliminary data.</text>
</comment>
<name>A0A9D4UFY3_ADICA</name>
<dbReference type="Gene3D" id="1.10.10.580">
    <property type="entry name" value="Structural maintenance of chromosome 1. Chain E"/>
    <property type="match status" value="1"/>
</dbReference>
<evidence type="ECO:0000256" key="3">
    <source>
        <dbReference type="ARBA" id="ARBA00023242"/>
    </source>
</evidence>
<evidence type="ECO:0000256" key="1">
    <source>
        <dbReference type="ARBA" id="ARBA00004123"/>
    </source>
</evidence>
<evidence type="ECO:0000259" key="5">
    <source>
        <dbReference type="Pfam" id="PF04825"/>
    </source>
</evidence>
<evidence type="ECO:0000313" key="7">
    <source>
        <dbReference type="Proteomes" id="UP000886520"/>
    </source>
</evidence>
<dbReference type="InterPro" id="IPR039781">
    <property type="entry name" value="Rad21/Rec8-like"/>
</dbReference>
<dbReference type="InterPro" id="IPR006910">
    <property type="entry name" value="Rad21_Rec8_N"/>
</dbReference>
<sequence>MFYSQFILAKKGPLATIWIAAHLERKLRKNQITDTNIGESVDSILYPEVPIALRLSGHLLLGVVRIYSRKVNLLFNDCSDALVKIHQAFQSSAVNLPPGAVVAPFNSITLPESFDFDDLEAHLNRENMAAQIGNSDFEHHVTARDLITLQEQNDDRRLLFTLDERFEDVGNPYAVLDLTLEELAPEKPLCPSVAAHTDRMPVEDDVLPPLPMEDEIDFDGMNIDKDIADTPTVIEPDAGEVAKGVSEATMEVPDVEKLRAARDPGRQEQLMGLQEFDELRETSVSMDVDDRVPSTVHVPDAGITHNLEETPLLREDPTPLRPERSSPVLSPEAFYEDNDALGSILGKRTPKLEVAPTPVSTKRVGKKRKHAFDAIVSLSSADMKKQLKSTSDICRLRRRAPSTEYEIWMSKRDNHIEQSFSEPSFPGLCEEVKTIYESVVNERIRSHQNPPTVEQVSLRRTPRRSVVDAKGKIDDLREVSTEPAAEEVQIEGISLIMPSATEELIENGENVDAITAQHDEVLSPDHELSFEPVQGMAAGDLDVARQQDEGVLNKEQEEGVSNTEQEEEVSIKEGINGAVAKDIRESNDEAAATIDDHYETGGPKPQVLGFLADSRDPDELGNEMAATKQTGKSSSNDNGWSSRSRAVAMYLKEKFETMEPVETSANIRSLKLEKLLTGRTRREAARLFFETLVLGTKGYLQVEQACPFADVQLTATRRLLKAAF</sequence>
<protein>
    <submittedName>
        <fullName evidence="6">Uncharacterized protein</fullName>
    </submittedName>
</protein>
<dbReference type="PANTHER" id="PTHR12585:SF69">
    <property type="entry name" value="FI11703P"/>
    <property type="match status" value="1"/>
</dbReference>
<dbReference type="GO" id="GO:0005634">
    <property type="term" value="C:nucleus"/>
    <property type="evidence" value="ECO:0007669"/>
    <property type="project" value="UniProtKB-SubCell"/>
</dbReference>
<dbReference type="GO" id="GO:0003682">
    <property type="term" value="F:chromatin binding"/>
    <property type="evidence" value="ECO:0007669"/>
    <property type="project" value="TreeGrafter"/>
</dbReference>
<comment type="similarity">
    <text evidence="2">Belongs to the rad21 family.</text>
</comment>
<feature type="domain" description="Rad21/Rec8-like protein N-terminal" evidence="5">
    <location>
        <begin position="1"/>
        <end position="97"/>
    </location>
</feature>
<organism evidence="6 7">
    <name type="scientific">Adiantum capillus-veneris</name>
    <name type="common">Maidenhair fern</name>
    <dbReference type="NCBI Taxonomy" id="13818"/>
    <lineage>
        <taxon>Eukaryota</taxon>
        <taxon>Viridiplantae</taxon>
        <taxon>Streptophyta</taxon>
        <taxon>Embryophyta</taxon>
        <taxon>Tracheophyta</taxon>
        <taxon>Polypodiopsida</taxon>
        <taxon>Polypodiidae</taxon>
        <taxon>Polypodiales</taxon>
        <taxon>Pteridineae</taxon>
        <taxon>Pteridaceae</taxon>
        <taxon>Vittarioideae</taxon>
        <taxon>Adiantum</taxon>
    </lineage>
</organism>
<evidence type="ECO:0000256" key="2">
    <source>
        <dbReference type="ARBA" id="ARBA00009870"/>
    </source>
</evidence>
<gene>
    <name evidence="6" type="ORF">GOP47_0017732</name>
</gene>
<dbReference type="EMBL" id="JABFUD020000017">
    <property type="protein sequence ID" value="KAI5067204.1"/>
    <property type="molecule type" value="Genomic_DNA"/>
</dbReference>
<evidence type="ECO:0000313" key="6">
    <source>
        <dbReference type="EMBL" id="KAI5067204.1"/>
    </source>
</evidence>
<dbReference type="Pfam" id="PF04825">
    <property type="entry name" value="Rad21_Rec8_N"/>
    <property type="match status" value="1"/>
</dbReference>
<proteinExistence type="inferred from homology"/>